<organism evidence="2 3">
    <name type="scientific">Drosophila mojavensis</name>
    <name type="common">Fruit fly</name>
    <dbReference type="NCBI Taxonomy" id="7230"/>
    <lineage>
        <taxon>Eukaryota</taxon>
        <taxon>Metazoa</taxon>
        <taxon>Ecdysozoa</taxon>
        <taxon>Arthropoda</taxon>
        <taxon>Hexapoda</taxon>
        <taxon>Insecta</taxon>
        <taxon>Pterygota</taxon>
        <taxon>Neoptera</taxon>
        <taxon>Endopterygota</taxon>
        <taxon>Diptera</taxon>
        <taxon>Brachycera</taxon>
        <taxon>Muscomorpha</taxon>
        <taxon>Ephydroidea</taxon>
        <taxon>Drosophilidae</taxon>
        <taxon>Drosophila</taxon>
    </lineage>
</organism>
<sequence length="224" mass="25109">MGVCADPGSYRWCQALSRSRSSCATNTNQSTRKQTQQQSDTISESTRAESTIVASIFRGATTTTTTIPTASTLNQTPLKTAAFTVKTTRRRRHQDEDDDVEEDVDGCARTPTKTCRSIQILKLALICLFALLAQNAQAHNIPEDAVHITAILGEGVVFNCHVEFPNDHPVPYVLQWDKKVSETVRYHTSNFFSKLSFLHCCLITQKAKESKKQIDKSRRKRDKC</sequence>
<name>A0A0Q9XFQ9_DROMO</name>
<accession>A0A0Q9XFQ9</accession>
<dbReference type="EMBL" id="CH933807">
    <property type="protein sequence ID" value="KRG02488.1"/>
    <property type="molecule type" value="Genomic_DNA"/>
</dbReference>
<gene>
    <name evidence="2" type="primary">Dmoj\GI26311</name>
    <name evidence="2" type="ORF">Dmoj_GI26311</name>
</gene>
<feature type="region of interest" description="Disordered" evidence="1">
    <location>
        <begin position="23"/>
        <end position="47"/>
    </location>
</feature>
<dbReference type="KEGG" id="dmo:Dmoj_GI26311"/>
<evidence type="ECO:0000256" key="1">
    <source>
        <dbReference type="SAM" id="MobiDB-lite"/>
    </source>
</evidence>
<dbReference type="Proteomes" id="UP000009192">
    <property type="component" value="Unassembled WGS sequence"/>
</dbReference>
<dbReference type="AlphaFoldDB" id="A0A0Q9XFQ9"/>
<keyword evidence="3" id="KW-1185">Reference proteome</keyword>
<dbReference type="OrthoDB" id="6234674at2759"/>
<dbReference type="InParanoid" id="A0A0Q9XFQ9"/>
<evidence type="ECO:0000313" key="2">
    <source>
        <dbReference type="EMBL" id="KRG02488.1"/>
    </source>
</evidence>
<evidence type="ECO:0000313" key="3">
    <source>
        <dbReference type="Proteomes" id="UP000009192"/>
    </source>
</evidence>
<reference evidence="2 3" key="1">
    <citation type="journal article" date="2007" name="Nature">
        <title>Evolution of genes and genomes on the Drosophila phylogeny.</title>
        <authorList>
            <consortium name="Drosophila 12 Genomes Consortium"/>
            <person name="Clark A.G."/>
            <person name="Eisen M.B."/>
            <person name="Smith D.R."/>
            <person name="Bergman C.M."/>
            <person name="Oliver B."/>
            <person name="Markow T.A."/>
            <person name="Kaufman T.C."/>
            <person name="Kellis M."/>
            <person name="Gelbart W."/>
            <person name="Iyer V.N."/>
            <person name="Pollard D.A."/>
            <person name="Sackton T.B."/>
            <person name="Larracuente A.M."/>
            <person name="Singh N.D."/>
            <person name="Abad J.P."/>
            <person name="Abt D.N."/>
            <person name="Adryan B."/>
            <person name="Aguade M."/>
            <person name="Akashi H."/>
            <person name="Anderson W.W."/>
            <person name="Aquadro C.F."/>
            <person name="Ardell D.H."/>
            <person name="Arguello R."/>
            <person name="Artieri C.G."/>
            <person name="Barbash D.A."/>
            <person name="Barker D."/>
            <person name="Barsanti P."/>
            <person name="Batterham P."/>
            <person name="Batzoglou S."/>
            <person name="Begun D."/>
            <person name="Bhutkar A."/>
            <person name="Blanco E."/>
            <person name="Bosak S.A."/>
            <person name="Bradley R.K."/>
            <person name="Brand A.D."/>
            <person name="Brent M.R."/>
            <person name="Brooks A.N."/>
            <person name="Brown R.H."/>
            <person name="Butlin R.K."/>
            <person name="Caggese C."/>
            <person name="Calvi B.R."/>
            <person name="Bernardo de Carvalho A."/>
            <person name="Caspi A."/>
            <person name="Castrezana S."/>
            <person name="Celniker S.E."/>
            <person name="Chang J.L."/>
            <person name="Chapple C."/>
            <person name="Chatterji S."/>
            <person name="Chinwalla A."/>
            <person name="Civetta A."/>
            <person name="Clifton S.W."/>
            <person name="Comeron J.M."/>
            <person name="Costello J.C."/>
            <person name="Coyne J.A."/>
            <person name="Daub J."/>
            <person name="David R.G."/>
            <person name="Delcher A.L."/>
            <person name="Delehaunty K."/>
            <person name="Do C.B."/>
            <person name="Ebling H."/>
            <person name="Edwards K."/>
            <person name="Eickbush T."/>
            <person name="Evans J.D."/>
            <person name="Filipski A."/>
            <person name="Findeiss S."/>
            <person name="Freyhult E."/>
            <person name="Fulton L."/>
            <person name="Fulton R."/>
            <person name="Garcia A.C."/>
            <person name="Gardiner A."/>
            <person name="Garfield D.A."/>
            <person name="Garvin B.E."/>
            <person name="Gibson G."/>
            <person name="Gilbert D."/>
            <person name="Gnerre S."/>
            <person name="Godfrey J."/>
            <person name="Good R."/>
            <person name="Gotea V."/>
            <person name="Gravely B."/>
            <person name="Greenberg A.J."/>
            <person name="Griffiths-Jones S."/>
            <person name="Gross S."/>
            <person name="Guigo R."/>
            <person name="Gustafson E.A."/>
            <person name="Haerty W."/>
            <person name="Hahn M.W."/>
            <person name="Halligan D.L."/>
            <person name="Halpern A.L."/>
            <person name="Halter G.M."/>
            <person name="Han M.V."/>
            <person name="Heger A."/>
            <person name="Hillier L."/>
            <person name="Hinrichs A.S."/>
            <person name="Holmes I."/>
            <person name="Hoskins R.A."/>
            <person name="Hubisz M.J."/>
            <person name="Hultmark D."/>
            <person name="Huntley M.A."/>
            <person name="Jaffe D.B."/>
            <person name="Jagadeeshan S."/>
            <person name="Jeck W.R."/>
            <person name="Johnson J."/>
            <person name="Jones C.D."/>
            <person name="Jordan W.C."/>
            <person name="Karpen G.H."/>
            <person name="Kataoka E."/>
            <person name="Keightley P.D."/>
            <person name="Kheradpour P."/>
            <person name="Kirkness E.F."/>
            <person name="Koerich L.B."/>
            <person name="Kristiansen K."/>
            <person name="Kudrna D."/>
            <person name="Kulathinal R.J."/>
            <person name="Kumar S."/>
            <person name="Kwok R."/>
            <person name="Lander E."/>
            <person name="Langley C.H."/>
            <person name="Lapoint R."/>
            <person name="Lazzaro B.P."/>
            <person name="Lee S.J."/>
            <person name="Levesque L."/>
            <person name="Li R."/>
            <person name="Lin C.F."/>
            <person name="Lin M.F."/>
            <person name="Lindblad-Toh K."/>
            <person name="Llopart A."/>
            <person name="Long M."/>
            <person name="Low L."/>
            <person name="Lozovsky E."/>
            <person name="Lu J."/>
            <person name="Luo M."/>
            <person name="Machado C.A."/>
            <person name="Makalowski W."/>
            <person name="Marzo M."/>
            <person name="Matsuda M."/>
            <person name="Matzkin L."/>
            <person name="McAllister B."/>
            <person name="McBride C.S."/>
            <person name="McKernan B."/>
            <person name="McKernan K."/>
            <person name="Mendez-Lago M."/>
            <person name="Minx P."/>
            <person name="Mollenhauer M.U."/>
            <person name="Montooth K."/>
            <person name="Mount S.M."/>
            <person name="Mu X."/>
            <person name="Myers E."/>
            <person name="Negre B."/>
            <person name="Newfeld S."/>
            <person name="Nielsen R."/>
            <person name="Noor M.A."/>
            <person name="O'Grady P."/>
            <person name="Pachter L."/>
            <person name="Papaceit M."/>
            <person name="Parisi M.J."/>
            <person name="Parisi M."/>
            <person name="Parts L."/>
            <person name="Pedersen J.S."/>
            <person name="Pesole G."/>
            <person name="Phillippy A.M."/>
            <person name="Ponting C.P."/>
            <person name="Pop M."/>
            <person name="Porcelli D."/>
            <person name="Powell J.R."/>
            <person name="Prohaska S."/>
            <person name="Pruitt K."/>
            <person name="Puig M."/>
            <person name="Quesneville H."/>
            <person name="Ram K.R."/>
            <person name="Rand D."/>
            <person name="Rasmussen M.D."/>
            <person name="Reed L.K."/>
            <person name="Reenan R."/>
            <person name="Reily A."/>
            <person name="Remington K.A."/>
            <person name="Rieger T.T."/>
            <person name="Ritchie M.G."/>
            <person name="Robin C."/>
            <person name="Rogers Y.H."/>
            <person name="Rohde C."/>
            <person name="Rozas J."/>
            <person name="Rubenfield M.J."/>
            <person name="Ruiz A."/>
            <person name="Russo S."/>
            <person name="Salzberg S.L."/>
            <person name="Sanchez-Gracia A."/>
            <person name="Saranga D.J."/>
            <person name="Sato H."/>
            <person name="Schaeffer S.W."/>
            <person name="Schatz M.C."/>
            <person name="Schlenke T."/>
            <person name="Schwartz R."/>
            <person name="Segarra C."/>
            <person name="Singh R.S."/>
            <person name="Sirot L."/>
            <person name="Sirota M."/>
            <person name="Sisneros N.B."/>
            <person name="Smith C.D."/>
            <person name="Smith T.F."/>
            <person name="Spieth J."/>
            <person name="Stage D.E."/>
            <person name="Stark A."/>
            <person name="Stephan W."/>
            <person name="Strausberg R.L."/>
            <person name="Strempel S."/>
            <person name="Sturgill D."/>
            <person name="Sutton G."/>
            <person name="Sutton G.G."/>
            <person name="Tao W."/>
            <person name="Teichmann S."/>
            <person name="Tobari Y.N."/>
            <person name="Tomimura Y."/>
            <person name="Tsolas J.M."/>
            <person name="Valente V.L."/>
            <person name="Venter E."/>
            <person name="Venter J.C."/>
            <person name="Vicario S."/>
            <person name="Vieira F.G."/>
            <person name="Vilella A.J."/>
            <person name="Villasante A."/>
            <person name="Walenz B."/>
            <person name="Wang J."/>
            <person name="Wasserman M."/>
            <person name="Watts T."/>
            <person name="Wilson D."/>
            <person name="Wilson R.K."/>
            <person name="Wing R.A."/>
            <person name="Wolfner M.F."/>
            <person name="Wong A."/>
            <person name="Wong G.K."/>
            <person name="Wu C.I."/>
            <person name="Wu G."/>
            <person name="Yamamoto D."/>
            <person name="Yang H.P."/>
            <person name="Yang S.P."/>
            <person name="Yorke J.A."/>
            <person name="Yoshida K."/>
            <person name="Zdobnov E."/>
            <person name="Zhang P."/>
            <person name="Zhang Y."/>
            <person name="Zimin A.V."/>
            <person name="Baldwin J."/>
            <person name="Abdouelleil A."/>
            <person name="Abdulkadir J."/>
            <person name="Abebe A."/>
            <person name="Abera B."/>
            <person name="Abreu J."/>
            <person name="Acer S.C."/>
            <person name="Aftuck L."/>
            <person name="Alexander A."/>
            <person name="An P."/>
            <person name="Anderson E."/>
            <person name="Anderson S."/>
            <person name="Arachi H."/>
            <person name="Azer M."/>
            <person name="Bachantsang P."/>
            <person name="Barry A."/>
            <person name="Bayul T."/>
            <person name="Berlin A."/>
            <person name="Bessette D."/>
            <person name="Bloom T."/>
            <person name="Blye J."/>
            <person name="Boguslavskiy L."/>
            <person name="Bonnet C."/>
            <person name="Boukhgalter B."/>
            <person name="Bourzgui I."/>
            <person name="Brown A."/>
            <person name="Cahill P."/>
            <person name="Channer S."/>
            <person name="Cheshatsang Y."/>
            <person name="Chuda L."/>
            <person name="Citroen M."/>
            <person name="Collymore A."/>
            <person name="Cooke P."/>
            <person name="Costello M."/>
            <person name="D'Aco K."/>
            <person name="Daza R."/>
            <person name="De Haan G."/>
            <person name="DeGray S."/>
            <person name="DeMaso C."/>
            <person name="Dhargay N."/>
            <person name="Dooley K."/>
            <person name="Dooley E."/>
            <person name="Doricent M."/>
            <person name="Dorje P."/>
            <person name="Dorjee K."/>
            <person name="Dupes A."/>
            <person name="Elong R."/>
            <person name="Falk J."/>
            <person name="Farina A."/>
            <person name="Faro S."/>
            <person name="Ferguson D."/>
            <person name="Fisher S."/>
            <person name="Foley C.D."/>
            <person name="Franke A."/>
            <person name="Friedrich D."/>
            <person name="Gadbois L."/>
            <person name="Gearin G."/>
            <person name="Gearin C.R."/>
            <person name="Giannoukos G."/>
            <person name="Goode T."/>
            <person name="Graham J."/>
            <person name="Grandbois E."/>
            <person name="Grewal S."/>
            <person name="Gyaltsen K."/>
            <person name="Hafez N."/>
            <person name="Hagos B."/>
            <person name="Hall J."/>
            <person name="Henson C."/>
            <person name="Hollinger A."/>
            <person name="Honan T."/>
            <person name="Huard M.D."/>
            <person name="Hughes L."/>
            <person name="Hurhula B."/>
            <person name="Husby M.E."/>
            <person name="Kamat A."/>
            <person name="Kanga B."/>
            <person name="Kashin S."/>
            <person name="Khazanovich D."/>
            <person name="Kisner P."/>
            <person name="Lance K."/>
            <person name="Lara M."/>
            <person name="Lee W."/>
            <person name="Lennon N."/>
            <person name="Letendre F."/>
            <person name="LeVine R."/>
            <person name="Lipovsky A."/>
            <person name="Liu X."/>
            <person name="Liu J."/>
            <person name="Liu S."/>
            <person name="Lokyitsang T."/>
            <person name="Lokyitsang Y."/>
            <person name="Lubonja R."/>
            <person name="Lui A."/>
            <person name="MacDonald P."/>
            <person name="Magnisalis V."/>
            <person name="Maru K."/>
            <person name="Matthews C."/>
            <person name="McCusker W."/>
            <person name="McDonough S."/>
            <person name="Mehta T."/>
            <person name="Meldrim J."/>
            <person name="Meneus L."/>
            <person name="Mihai O."/>
            <person name="Mihalev A."/>
            <person name="Mihova T."/>
            <person name="Mittelman R."/>
            <person name="Mlenga V."/>
            <person name="Montmayeur A."/>
            <person name="Mulrain L."/>
            <person name="Navidi A."/>
            <person name="Naylor J."/>
            <person name="Negash T."/>
            <person name="Nguyen T."/>
            <person name="Nguyen N."/>
            <person name="Nicol R."/>
            <person name="Norbu C."/>
            <person name="Norbu N."/>
            <person name="Novod N."/>
            <person name="O'Neill B."/>
            <person name="Osman S."/>
            <person name="Markiewicz E."/>
            <person name="Oyono O.L."/>
            <person name="Patti C."/>
            <person name="Phunkhang P."/>
            <person name="Pierre F."/>
            <person name="Priest M."/>
            <person name="Raghuraman S."/>
            <person name="Rege F."/>
            <person name="Reyes R."/>
            <person name="Rise C."/>
            <person name="Rogov P."/>
            <person name="Ross K."/>
            <person name="Ryan E."/>
            <person name="Settipalli S."/>
            <person name="Shea T."/>
            <person name="Sherpa N."/>
            <person name="Shi L."/>
            <person name="Shih D."/>
            <person name="Sparrow T."/>
            <person name="Spaulding J."/>
            <person name="Stalker J."/>
            <person name="Stange-Thomann N."/>
            <person name="Stavropoulos S."/>
            <person name="Stone C."/>
            <person name="Strader C."/>
            <person name="Tesfaye S."/>
            <person name="Thomson T."/>
            <person name="Thoulutsang Y."/>
            <person name="Thoulutsang D."/>
            <person name="Topham K."/>
            <person name="Topping I."/>
            <person name="Tsamla T."/>
            <person name="Vassiliev H."/>
            <person name="Vo A."/>
            <person name="Wangchuk T."/>
            <person name="Wangdi T."/>
            <person name="Weiand M."/>
            <person name="Wilkinson J."/>
            <person name="Wilson A."/>
            <person name="Yadav S."/>
            <person name="Young G."/>
            <person name="Yu Q."/>
            <person name="Zembek L."/>
            <person name="Zhong D."/>
            <person name="Zimmer A."/>
            <person name="Zwirko Z."/>
            <person name="Jaffe D.B."/>
            <person name="Alvarez P."/>
            <person name="Brockman W."/>
            <person name="Butler J."/>
            <person name="Chin C."/>
            <person name="Gnerre S."/>
            <person name="Grabherr M."/>
            <person name="Kleber M."/>
            <person name="Mauceli E."/>
            <person name="MacCallum I."/>
        </authorList>
    </citation>
    <scope>NUCLEOTIDE SEQUENCE [LARGE SCALE GENOMIC DNA]</scope>
    <source>
        <strain evidence="3">Tucson 15081-1352.22</strain>
    </source>
</reference>
<protein>
    <submittedName>
        <fullName evidence="2">Uncharacterized protein, isoform A</fullName>
    </submittedName>
</protein>
<proteinExistence type="predicted"/>